<dbReference type="GO" id="GO:0006893">
    <property type="term" value="P:Golgi to plasma membrane transport"/>
    <property type="evidence" value="ECO:0007669"/>
    <property type="project" value="TreeGrafter"/>
</dbReference>
<dbReference type="Proteomes" id="UP000094112">
    <property type="component" value="Unassembled WGS sequence"/>
</dbReference>
<keyword evidence="2" id="KW-0268">Exocytosis</keyword>
<dbReference type="InterPro" id="IPR015943">
    <property type="entry name" value="WD40/YVTN_repeat-like_dom_sf"/>
</dbReference>
<dbReference type="PROSITE" id="PS50082">
    <property type="entry name" value="WD_REPEATS_2"/>
    <property type="match status" value="1"/>
</dbReference>
<dbReference type="GO" id="GO:0005737">
    <property type="term" value="C:cytoplasm"/>
    <property type="evidence" value="ECO:0007669"/>
    <property type="project" value="TreeGrafter"/>
</dbReference>
<keyword evidence="3" id="KW-0853">WD repeat</keyword>
<dbReference type="EMBL" id="KV454210">
    <property type="protein sequence ID" value="ODQ59631.1"/>
    <property type="molecule type" value="Genomic_DNA"/>
</dbReference>
<reference evidence="6 7" key="1">
    <citation type="journal article" date="2016" name="Proc. Natl. Acad. Sci. U.S.A.">
        <title>Comparative genomics of biotechnologically important yeasts.</title>
        <authorList>
            <person name="Riley R."/>
            <person name="Haridas S."/>
            <person name="Wolfe K.H."/>
            <person name="Lopes M.R."/>
            <person name="Hittinger C.T."/>
            <person name="Goeker M."/>
            <person name="Salamov A.A."/>
            <person name="Wisecaver J.H."/>
            <person name="Long T.M."/>
            <person name="Calvey C.H."/>
            <person name="Aerts A.L."/>
            <person name="Barry K.W."/>
            <person name="Choi C."/>
            <person name="Clum A."/>
            <person name="Coughlan A.Y."/>
            <person name="Deshpande S."/>
            <person name="Douglass A.P."/>
            <person name="Hanson S.J."/>
            <person name="Klenk H.-P."/>
            <person name="LaButti K.M."/>
            <person name="Lapidus A."/>
            <person name="Lindquist E.A."/>
            <person name="Lipzen A.M."/>
            <person name="Meier-Kolthoff J.P."/>
            <person name="Ohm R.A."/>
            <person name="Otillar R.P."/>
            <person name="Pangilinan J.L."/>
            <person name="Peng Y."/>
            <person name="Rokas A."/>
            <person name="Rosa C.A."/>
            <person name="Scheuner C."/>
            <person name="Sibirny A.A."/>
            <person name="Slot J.C."/>
            <person name="Stielow J.B."/>
            <person name="Sun H."/>
            <person name="Kurtzman C.P."/>
            <person name="Blackwell M."/>
            <person name="Grigoriev I.V."/>
            <person name="Jeffries T.W."/>
        </authorList>
    </citation>
    <scope>NUCLEOTIDE SEQUENCE [LARGE SCALE GENOMIC DNA]</scope>
    <source>
        <strain evidence="7">ATCC 58044 / CBS 1984 / NCYC 433 / NRRL Y-366-8</strain>
    </source>
</reference>
<dbReference type="GO" id="GO:0006887">
    <property type="term" value="P:exocytosis"/>
    <property type="evidence" value="ECO:0007669"/>
    <property type="project" value="UniProtKB-KW"/>
</dbReference>
<name>A0A1E3P2D5_WICAA</name>
<dbReference type="GO" id="GO:0005886">
    <property type="term" value="C:plasma membrane"/>
    <property type="evidence" value="ECO:0007669"/>
    <property type="project" value="TreeGrafter"/>
</dbReference>
<dbReference type="GO" id="GO:0005096">
    <property type="term" value="F:GTPase activator activity"/>
    <property type="evidence" value="ECO:0007669"/>
    <property type="project" value="TreeGrafter"/>
</dbReference>
<evidence type="ECO:0000256" key="2">
    <source>
        <dbReference type="ARBA" id="ARBA00022483"/>
    </source>
</evidence>
<dbReference type="SUPFAM" id="SSF50978">
    <property type="entry name" value="WD40 repeat-like"/>
    <property type="match status" value="2"/>
</dbReference>
<dbReference type="GeneID" id="30199950"/>
<dbReference type="PANTHER" id="PTHR10241:SF25">
    <property type="entry name" value="TOMOSYN, ISOFORM C"/>
    <property type="match status" value="1"/>
</dbReference>
<dbReference type="AlphaFoldDB" id="A0A1E3P2D5"/>
<dbReference type="RefSeq" id="XP_019038838.1">
    <property type="nucleotide sequence ID" value="XM_019182704.1"/>
</dbReference>
<accession>A0A1E3P2D5</accession>
<comment type="similarity">
    <text evidence="1">Belongs to the WD repeat L(2)GL family.</text>
</comment>
<dbReference type="Pfam" id="PF08596">
    <property type="entry name" value="Lgl_C"/>
    <property type="match status" value="1"/>
</dbReference>
<dbReference type="InterPro" id="IPR036322">
    <property type="entry name" value="WD40_repeat_dom_sf"/>
</dbReference>
<dbReference type="GO" id="GO:0045159">
    <property type="term" value="F:myosin II binding"/>
    <property type="evidence" value="ECO:0007669"/>
    <property type="project" value="TreeGrafter"/>
</dbReference>
<dbReference type="STRING" id="683960.A0A1E3P2D5"/>
<evidence type="ECO:0000313" key="6">
    <source>
        <dbReference type="EMBL" id="ODQ59631.1"/>
    </source>
</evidence>
<evidence type="ECO:0000256" key="1">
    <source>
        <dbReference type="ARBA" id="ARBA00008070"/>
    </source>
</evidence>
<dbReference type="Gene3D" id="2.130.10.10">
    <property type="entry name" value="YVTN repeat-like/Quinoprotein amine dehydrogenase"/>
    <property type="match status" value="2"/>
</dbReference>
<proteinExistence type="inferred from homology"/>
<evidence type="ECO:0000256" key="4">
    <source>
        <dbReference type="SAM" id="MobiDB-lite"/>
    </source>
</evidence>
<evidence type="ECO:0000259" key="5">
    <source>
        <dbReference type="Pfam" id="PF08596"/>
    </source>
</evidence>
<dbReference type="GO" id="GO:0019905">
    <property type="term" value="F:syntaxin binding"/>
    <property type="evidence" value="ECO:0007669"/>
    <property type="project" value="TreeGrafter"/>
</dbReference>
<feature type="repeat" description="WD" evidence="3">
    <location>
        <begin position="242"/>
        <end position="271"/>
    </location>
</feature>
<feature type="compositionally biased region" description="Basic and acidic residues" evidence="4">
    <location>
        <begin position="895"/>
        <end position="905"/>
    </location>
</feature>
<sequence>MFKSRKLKSVTNAIKTVGTNDLSAGLNSKSFALDDLCRYGMSGRPVGIAFDPVQSLLAISTDLGEIHVYGQQQVEVVFMLNSDIPITNLRFVKGIYLVAVDARSTIMVFSIYSKKMLSTFSPPDKVTAMETDPSLDWLLLGLQNGTIYAYDIDRGNITPFKIDNLQKKVLPKERLSPVVSIQWNPRDIGTILVGYSNCAVIYSLSTGELRLSFRYEVPKGAPGGNNIMASTTRYPNLTHALYHPNSLNILTAHQDGSLVFWDALTGEQLHARSLFDIDINVPQGFAPTQEGVINTEFLKISWLCEDNPDITSLVIAGGDGPSHEGIHNLSVLNFGMSPKYSITSYEKMGKYYAEPKQQRFLPIQNRSSVIDFLPLAQSSPYFHGNHNPNFIVALLESGEIETLAYPKGILNYKSSLFPQSIAWVHPHTTYTTATPVPRKQWLGMIGKSTKRENILKGGYPVKKPLRANEVRSALATGHSNGSVRIWDASHAELDESSVMEVNVSSALNTITNVAVDNISFAGETAELAVATIGGDVALFKFDINRRYNPKIGDIEQDLSRLSLQEETRLMVDLSSRTPNIKEGFLPVVAIHAKRGKVTALRNSNIGFVAMAYETGDLIIVDRRGPAIIFEQNITHYSQVGSSCITSLEFSIMVSGDDGYSSILLFAGTDKGEVLTFKLLPESSGRFSVKVADIVQTNNYPIINIAPSKTETGAPAFATFEQFHQLSSGILVQGSVVVTSTSDIRIFTPGKAKLTHKISNVPISRSGISIISVKQPSASKPYGAVLQVLLQTGTVKVLSLPELKEISSLLLPYPVDPHFIKFSSILPSGDAVIRIGRSEAGLVNIAGEGIKAAQLQSDKLYNDKLKIPYRPQVGALQWAKGTQLVSYEDLDVLIGGERRPKPKNPESEIANGNMTYDVKGSKNNSTEQLTDEDFSYAKPVRKRTQGGYDPTRSIVRAFQNSYETAEESFNDYANNASQNMNESIGEAKNDLMKTMLKSKFGF</sequence>
<feature type="domain" description="Lethal giant larvae (Lgl)-like C-terminal" evidence="5">
    <location>
        <begin position="512"/>
        <end position="902"/>
    </location>
</feature>
<organism evidence="6 7">
    <name type="scientific">Wickerhamomyces anomalus (strain ATCC 58044 / CBS 1984 / NCYC 433 / NRRL Y-366-8)</name>
    <name type="common">Yeast</name>
    <name type="synonym">Hansenula anomala</name>
    <dbReference type="NCBI Taxonomy" id="683960"/>
    <lineage>
        <taxon>Eukaryota</taxon>
        <taxon>Fungi</taxon>
        <taxon>Dikarya</taxon>
        <taxon>Ascomycota</taxon>
        <taxon>Saccharomycotina</taxon>
        <taxon>Saccharomycetes</taxon>
        <taxon>Phaffomycetales</taxon>
        <taxon>Wickerhamomycetaceae</taxon>
        <taxon>Wickerhamomyces</taxon>
    </lineage>
</organism>
<dbReference type="PANTHER" id="PTHR10241">
    <property type="entry name" value="LETHAL 2 GIANT LARVAE PROTEIN"/>
    <property type="match status" value="1"/>
</dbReference>
<keyword evidence="7" id="KW-1185">Reference proteome</keyword>
<feature type="region of interest" description="Disordered" evidence="4">
    <location>
        <begin position="895"/>
        <end position="928"/>
    </location>
</feature>
<evidence type="ECO:0000256" key="3">
    <source>
        <dbReference type="PROSITE-ProRule" id="PRU00221"/>
    </source>
</evidence>
<dbReference type="InterPro" id="IPR013905">
    <property type="entry name" value="Lgl_C_dom"/>
</dbReference>
<gene>
    <name evidence="6" type="ORF">WICANDRAFT_53011</name>
</gene>
<protein>
    <recommendedName>
        <fullName evidence="5">Lethal giant larvae (Lgl)-like C-terminal domain-containing protein</fullName>
    </recommendedName>
</protein>
<dbReference type="OrthoDB" id="19944at2759"/>
<dbReference type="InterPro" id="IPR001680">
    <property type="entry name" value="WD40_rpt"/>
</dbReference>
<evidence type="ECO:0000313" key="7">
    <source>
        <dbReference type="Proteomes" id="UP000094112"/>
    </source>
</evidence>